<dbReference type="Gene3D" id="3.40.50.620">
    <property type="entry name" value="HUPs"/>
    <property type="match status" value="1"/>
</dbReference>
<evidence type="ECO:0000313" key="3">
    <source>
        <dbReference type="Proteomes" id="UP000255036"/>
    </source>
</evidence>
<dbReference type="EMBL" id="QRCT01000048">
    <property type="protein sequence ID" value="RDU22704.1"/>
    <property type="molecule type" value="Genomic_DNA"/>
</dbReference>
<keyword evidence="3" id="KW-1185">Reference proteome</keyword>
<dbReference type="RefSeq" id="WP_115482638.1">
    <property type="nucleotide sequence ID" value="NZ_QRCT01000048.1"/>
</dbReference>
<evidence type="ECO:0000313" key="2">
    <source>
        <dbReference type="EMBL" id="RDU22704.1"/>
    </source>
</evidence>
<protein>
    <recommendedName>
        <fullName evidence="4">N-acetyl sugar amidotransferase</fullName>
    </recommendedName>
</protein>
<dbReference type="PANTHER" id="PTHR43169">
    <property type="entry name" value="EXSB FAMILY PROTEIN"/>
    <property type="match status" value="1"/>
</dbReference>
<dbReference type="AlphaFoldDB" id="A0A371AT02"/>
<dbReference type="Proteomes" id="UP000255036">
    <property type="component" value="Unassembled WGS sequence"/>
</dbReference>
<accession>A0A371AT02</accession>
<organism evidence="2 3">
    <name type="scientific">Anaerosacchariphilus polymeriproducens</name>
    <dbReference type="NCBI Taxonomy" id="1812858"/>
    <lineage>
        <taxon>Bacteria</taxon>
        <taxon>Bacillati</taxon>
        <taxon>Bacillota</taxon>
        <taxon>Clostridia</taxon>
        <taxon>Lachnospirales</taxon>
        <taxon>Lachnospiraceae</taxon>
        <taxon>Anaerosacchariphilus</taxon>
    </lineage>
</organism>
<sequence>MRKCKKCGLPVTFKGIHIDKNGVCNYCNFFEEKKVKILNYQNLEKDFLEELENAKKQAQKNGSDYDCLVGLSGGKDSTYIIYKLKNDYGMRVLAYTFDNGFSTDYARNNIKNALEKLDVDYMSVSMKESELRRYYTAFMKLMHNFCSVCFHFMHYYSHKIAYEKKIPLIVNGRTIGQILQTADSEKGIEPFQISNNLKEFEYQMFGKLTDKLEQQKFVEYLNESRVRSLSYFAYHNVSEEETMDFLEKRINWKRPDKGTSHPDCWAHALAEKLNIEKCGYPVRTGELAVLVRAGKISKEEMEEILSKDMDRYREIDSTTEKRFYERIKYRKCEEV</sequence>
<evidence type="ECO:0000256" key="1">
    <source>
        <dbReference type="SAM" id="Coils"/>
    </source>
</evidence>
<feature type="coiled-coil region" evidence="1">
    <location>
        <begin position="37"/>
        <end position="68"/>
    </location>
</feature>
<dbReference type="PANTHER" id="PTHR43169:SF4">
    <property type="entry name" value="ATPASE, PP-LOOP SUPERFAMILY-RELATED"/>
    <property type="match status" value="1"/>
</dbReference>
<proteinExistence type="predicted"/>
<dbReference type="InterPro" id="IPR014729">
    <property type="entry name" value="Rossmann-like_a/b/a_fold"/>
</dbReference>
<dbReference type="SUPFAM" id="SSF52402">
    <property type="entry name" value="Adenine nucleotide alpha hydrolases-like"/>
    <property type="match status" value="1"/>
</dbReference>
<keyword evidence="1" id="KW-0175">Coiled coil</keyword>
<name>A0A371AT02_9FIRM</name>
<reference evidence="2 3" key="1">
    <citation type="submission" date="2018-07" db="EMBL/GenBank/DDBJ databases">
        <title>Anaerosacharophilus polymeroproducens gen. nov. sp. nov., an anaerobic bacterium isolated from salt field.</title>
        <authorList>
            <person name="Kim W."/>
            <person name="Yang S.-H."/>
            <person name="Oh J."/>
            <person name="Lee J.-H."/>
            <person name="Kwon K.K."/>
        </authorList>
    </citation>
    <scope>NUCLEOTIDE SEQUENCE [LARGE SCALE GENOMIC DNA]</scope>
    <source>
        <strain evidence="2 3">MCWD5</strain>
    </source>
</reference>
<comment type="caution">
    <text evidence="2">The sequence shown here is derived from an EMBL/GenBank/DDBJ whole genome shotgun (WGS) entry which is preliminary data.</text>
</comment>
<dbReference type="OrthoDB" id="702at2"/>
<dbReference type="InterPro" id="IPR052188">
    <property type="entry name" value="Ni-pincer_cofactor_biosynth"/>
</dbReference>
<evidence type="ECO:0008006" key="4">
    <source>
        <dbReference type="Google" id="ProtNLM"/>
    </source>
</evidence>
<gene>
    <name evidence="2" type="ORF">DWV06_13100</name>
</gene>